<feature type="compositionally biased region" description="Basic residues" evidence="1">
    <location>
        <begin position="1"/>
        <end position="12"/>
    </location>
</feature>
<sequence>MSRKRRPAHRQPAHVERTDIQQAEDLQALARKYPQDQEELLTEAAEFYNRAGQHERALALFQQVLDGDCDDPHLIQAFRIDTLWNAGRTDQAREGAKALRRQHPSDAGPWETVAEMFEVADHLHEAADWFTAGVTHLLGPATPVSVDAVRDAADAHGIEMLVISRHRVRRRLGQPCDDLDQLAHDLYAGRPAQLRATSTLDDLHNPALRDAAGNDPQALIASIEKLALEVEARRATLSQPRLTCALFWSPDEFSQLLDTWSELADHYGTEHREHIRHVERMLQRLSDEGEPHLGIAPGTVSDFESFTREENLSPQDGDIRAHYAADLAARGQATPWPPPRNSPCWCGSTRKYKKCCGNPATT</sequence>
<dbReference type="Gene3D" id="1.25.40.10">
    <property type="entry name" value="Tetratricopeptide repeat domain"/>
    <property type="match status" value="1"/>
</dbReference>
<organism evidence="3">
    <name type="scientific">Streptomyces sp. NBC_00180</name>
    <dbReference type="NCBI Taxonomy" id="2903632"/>
    <lineage>
        <taxon>Bacteria</taxon>
        <taxon>Bacillati</taxon>
        <taxon>Actinomycetota</taxon>
        <taxon>Actinomycetes</taxon>
        <taxon>Kitasatosporales</taxon>
        <taxon>Streptomycetaceae</taxon>
        <taxon>Streptomyces</taxon>
    </lineage>
</organism>
<dbReference type="Gene3D" id="3.10.450.50">
    <property type="match status" value="1"/>
</dbReference>
<accession>A0AAU1ICG0</accession>
<dbReference type="InterPro" id="IPR004027">
    <property type="entry name" value="SEC_C_motif"/>
</dbReference>
<evidence type="ECO:0000313" key="3">
    <source>
        <dbReference type="EMBL" id="WTP91850.1"/>
    </source>
</evidence>
<dbReference type="SUPFAM" id="SSF103642">
    <property type="entry name" value="Sec-C motif"/>
    <property type="match status" value="1"/>
</dbReference>
<dbReference type="SUPFAM" id="SSF48452">
    <property type="entry name" value="TPR-like"/>
    <property type="match status" value="1"/>
</dbReference>
<reference evidence="3" key="1">
    <citation type="submission" date="2022-10" db="EMBL/GenBank/DDBJ databases">
        <title>The complete genomes of actinobacterial strains from the NBC collection.</title>
        <authorList>
            <person name="Joergensen T.S."/>
            <person name="Alvarez Arevalo M."/>
            <person name="Sterndorff E.B."/>
            <person name="Faurdal D."/>
            <person name="Vuksanovic O."/>
            <person name="Mourched A.-S."/>
            <person name="Charusanti P."/>
            <person name="Shaw S."/>
            <person name="Blin K."/>
            <person name="Weber T."/>
        </authorList>
    </citation>
    <scope>NUCLEOTIDE SEQUENCE</scope>
    <source>
        <strain evidence="3">NBC 00180</strain>
    </source>
</reference>
<gene>
    <name evidence="2" type="ORF">OG477_00605</name>
    <name evidence="3" type="ORF">OG477_44735</name>
</gene>
<evidence type="ECO:0000256" key="1">
    <source>
        <dbReference type="SAM" id="MobiDB-lite"/>
    </source>
</evidence>
<feature type="region of interest" description="Disordered" evidence="1">
    <location>
        <begin position="1"/>
        <end position="22"/>
    </location>
</feature>
<name>A0AAU1ICG0_9ACTN</name>
<dbReference type="AlphaFoldDB" id="A0AAU1ICG0"/>
<protein>
    <submittedName>
        <fullName evidence="3">SEC-C metal-binding domain-containing protein</fullName>
    </submittedName>
</protein>
<dbReference type="EMBL" id="CP108140">
    <property type="protein sequence ID" value="WTP83987.1"/>
    <property type="molecule type" value="Genomic_DNA"/>
</dbReference>
<evidence type="ECO:0000313" key="2">
    <source>
        <dbReference type="EMBL" id="WTP83987.1"/>
    </source>
</evidence>
<dbReference type="EMBL" id="CP108140">
    <property type="protein sequence ID" value="WTP91850.1"/>
    <property type="molecule type" value="Genomic_DNA"/>
</dbReference>
<dbReference type="InterPro" id="IPR011990">
    <property type="entry name" value="TPR-like_helical_dom_sf"/>
</dbReference>
<dbReference type="Pfam" id="PF02810">
    <property type="entry name" value="SEC-C"/>
    <property type="match status" value="1"/>
</dbReference>
<proteinExistence type="predicted"/>